<gene>
    <name evidence="3" type="ORF">CPB83DRAFT_834294</name>
</gene>
<evidence type="ECO:0000313" key="4">
    <source>
        <dbReference type="Proteomes" id="UP000807306"/>
    </source>
</evidence>
<sequence>MPRLSRDISPCNSGFRRVYINNHSANQTTLEKKIKDLEQRLALKTAMENSLMERCESLAASVDAHRQGERDANNRIMDLEQEIQDLEDTHATHTQQQSHQIQQLSQHIAQLTATNMQSQMGVIEQPKKATHLPKPQPVKMLSQSHQPSTERSRNLSHYHNTTSTDIYNLANPNRNNEDALSRSRGYNEHVQKFGSSSTPSTLTSTITTEVLVFPTFFSKVFGCLRAQYVSRTTRNLFVCRALVKLMRRDQEVDQTSNLSQSRLIRVYIDNGDKAAVVALEKKVKELKKQIDTQVANEYIQTERREVLITSLHTERQRANAANNEISYWRQEMRFIKSLHQQKVAPLEAEILRLGAANQASSKEVRKFQAEFEKAKSLNIELEEKLRRYTSTIRPSVANASKRLAISHQGLSRASQPGTVRNIPNLRPAKRARSPDEIIVSKKPTRTSSSARQIKPLPNRGRNEPSLAPSGEHNKVPTRQSKRLRKSNPEEAGSTS</sequence>
<evidence type="ECO:0000256" key="2">
    <source>
        <dbReference type="SAM" id="MobiDB-lite"/>
    </source>
</evidence>
<keyword evidence="4" id="KW-1185">Reference proteome</keyword>
<dbReference type="Proteomes" id="UP000807306">
    <property type="component" value="Unassembled WGS sequence"/>
</dbReference>
<reference evidence="3" key="1">
    <citation type="submission" date="2020-11" db="EMBL/GenBank/DDBJ databases">
        <authorList>
            <consortium name="DOE Joint Genome Institute"/>
            <person name="Ahrendt S."/>
            <person name="Riley R."/>
            <person name="Andreopoulos W."/>
            <person name="Labutti K."/>
            <person name="Pangilinan J."/>
            <person name="Ruiz-Duenas F.J."/>
            <person name="Barrasa J.M."/>
            <person name="Sanchez-Garcia M."/>
            <person name="Camarero S."/>
            <person name="Miyauchi S."/>
            <person name="Serrano A."/>
            <person name="Linde D."/>
            <person name="Babiker R."/>
            <person name="Drula E."/>
            <person name="Ayuso-Fernandez I."/>
            <person name="Pacheco R."/>
            <person name="Padilla G."/>
            <person name="Ferreira P."/>
            <person name="Barriuso J."/>
            <person name="Kellner H."/>
            <person name="Castanera R."/>
            <person name="Alfaro M."/>
            <person name="Ramirez L."/>
            <person name="Pisabarro A.G."/>
            <person name="Kuo A."/>
            <person name="Tritt A."/>
            <person name="Lipzen A."/>
            <person name="He G."/>
            <person name="Yan M."/>
            <person name="Ng V."/>
            <person name="Cullen D."/>
            <person name="Martin F."/>
            <person name="Rosso M.-N."/>
            <person name="Henrissat B."/>
            <person name="Hibbett D."/>
            <person name="Martinez A.T."/>
            <person name="Grigoriev I.V."/>
        </authorList>
    </citation>
    <scope>NUCLEOTIDE SEQUENCE</scope>
    <source>
        <strain evidence="3">CBS 506.95</strain>
    </source>
</reference>
<dbReference type="OrthoDB" id="6270329at2759"/>
<feature type="coiled-coil region" evidence="1">
    <location>
        <begin position="20"/>
        <end position="96"/>
    </location>
</feature>
<name>A0A9P6EJM3_9AGAR</name>
<dbReference type="AlphaFoldDB" id="A0A9P6EJM3"/>
<feature type="compositionally biased region" description="Polar residues" evidence="2">
    <location>
        <begin position="408"/>
        <end position="418"/>
    </location>
</feature>
<comment type="caution">
    <text evidence="3">The sequence shown here is derived from an EMBL/GenBank/DDBJ whole genome shotgun (WGS) entry which is preliminary data.</text>
</comment>
<organism evidence="3 4">
    <name type="scientific">Crepidotus variabilis</name>
    <dbReference type="NCBI Taxonomy" id="179855"/>
    <lineage>
        <taxon>Eukaryota</taxon>
        <taxon>Fungi</taxon>
        <taxon>Dikarya</taxon>
        <taxon>Basidiomycota</taxon>
        <taxon>Agaricomycotina</taxon>
        <taxon>Agaricomycetes</taxon>
        <taxon>Agaricomycetidae</taxon>
        <taxon>Agaricales</taxon>
        <taxon>Agaricineae</taxon>
        <taxon>Crepidotaceae</taxon>
        <taxon>Crepidotus</taxon>
    </lineage>
</organism>
<evidence type="ECO:0000256" key="1">
    <source>
        <dbReference type="SAM" id="Coils"/>
    </source>
</evidence>
<feature type="region of interest" description="Disordered" evidence="2">
    <location>
        <begin position="407"/>
        <end position="495"/>
    </location>
</feature>
<dbReference type="EMBL" id="MU157840">
    <property type="protein sequence ID" value="KAF9530316.1"/>
    <property type="molecule type" value="Genomic_DNA"/>
</dbReference>
<feature type="region of interest" description="Disordered" evidence="2">
    <location>
        <begin position="129"/>
        <end position="158"/>
    </location>
</feature>
<accession>A0A9P6EJM3</accession>
<protein>
    <submittedName>
        <fullName evidence="3">Uncharacterized protein</fullName>
    </submittedName>
</protein>
<evidence type="ECO:0000313" key="3">
    <source>
        <dbReference type="EMBL" id="KAF9530316.1"/>
    </source>
</evidence>
<proteinExistence type="predicted"/>
<keyword evidence="1" id="KW-0175">Coiled coil</keyword>
<feature type="coiled-coil region" evidence="1">
    <location>
        <begin position="364"/>
        <end position="391"/>
    </location>
</feature>